<gene>
    <name evidence="3" type="ORF">ABVK25_010238</name>
</gene>
<keyword evidence="4" id="KW-1185">Reference proteome</keyword>
<dbReference type="InterPro" id="IPR020471">
    <property type="entry name" value="AKR"/>
</dbReference>
<feature type="domain" description="NADP-dependent oxidoreductase" evidence="2">
    <location>
        <begin position="21"/>
        <end position="318"/>
    </location>
</feature>
<dbReference type="Proteomes" id="UP001590951">
    <property type="component" value="Unassembled WGS sequence"/>
</dbReference>
<keyword evidence="1" id="KW-0560">Oxidoreductase</keyword>
<sequence>MSNKPAPLHTLGKNGPSVPALGYGLMGLSHDTYGSIPGDEERFAILDRAYELGARFWDSSDLYGDSEELLGKWFKRTGKRDQIFLATKFGFVKGSQTYEVDSSGEYCKKACAESLRLLGVDSIDLYYMHHANPKTPIEETMRALAELQAEGKIKHIGLSAISSNTLRRACNIAHVAAIQVEYSPFVLDIEGPAGTDLLATARELGVALVAAMPLGRGLLTSTFASGAAVGDSKDMRTKIMPRFQEANRDKNVKLVGQWQAIAQKKGCTATQLALAWMLKQGDDVFPIPGTKKLKYLEENWSAVNVQLTDEDVAEIRHFVETAEIAGHYMPPQFEGYTFTETAEDA</sequence>
<name>A0ABR4AXL2_9LECA</name>
<dbReference type="Pfam" id="PF00248">
    <property type="entry name" value="Aldo_ket_red"/>
    <property type="match status" value="1"/>
</dbReference>
<reference evidence="3 4" key="1">
    <citation type="submission" date="2024-09" db="EMBL/GenBank/DDBJ databases">
        <title>Rethinking Asexuality: The Enigmatic Case of Functional Sexual Genes in Lepraria (Stereocaulaceae).</title>
        <authorList>
            <person name="Doellman M."/>
            <person name="Sun Y."/>
            <person name="Barcenas-Pena A."/>
            <person name="Lumbsch H.T."/>
            <person name="Grewe F."/>
        </authorList>
    </citation>
    <scope>NUCLEOTIDE SEQUENCE [LARGE SCALE GENOMIC DNA]</scope>
    <source>
        <strain evidence="3 4">Grewe 0041</strain>
    </source>
</reference>
<comment type="caution">
    <text evidence="3">The sequence shown here is derived from an EMBL/GenBank/DDBJ whole genome shotgun (WGS) entry which is preliminary data.</text>
</comment>
<evidence type="ECO:0000256" key="1">
    <source>
        <dbReference type="ARBA" id="ARBA00023002"/>
    </source>
</evidence>
<dbReference type="EMBL" id="JBHFEH010000062">
    <property type="protein sequence ID" value="KAL2049551.1"/>
    <property type="molecule type" value="Genomic_DNA"/>
</dbReference>
<accession>A0ABR4AXL2</accession>
<dbReference type="InterPro" id="IPR036812">
    <property type="entry name" value="NAD(P)_OxRdtase_dom_sf"/>
</dbReference>
<organism evidence="3 4">
    <name type="scientific">Lepraria finkii</name>
    <dbReference type="NCBI Taxonomy" id="1340010"/>
    <lineage>
        <taxon>Eukaryota</taxon>
        <taxon>Fungi</taxon>
        <taxon>Dikarya</taxon>
        <taxon>Ascomycota</taxon>
        <taxon>Pezizomycotina</taxon>
        <taxon>Lecanoromycetes</taxon>
        <taxon>OSLEUM clade</taxon>
        <taxon>Lecanoromycetidae</taxon>
        <taxon>Lecanorales</taxon>
        <taxon>Lecanorineae</taxon>
        <taxon>Stereocaulaceae</taxon>
        <taxon>Lepraria</taxon>
    </lineage>
</organism>
<dbReference type="InterPro" id="IPR050791">
    <property type="entry name" value="Aldo-Keto_reductase"/>
</dbReference>
<proteinExistence type="predicted"/>
<dbReference type="InterPro" id="IPR023210">
    <property type="entry name" value="NADP_OxRdtase_dom"/>
</dbReference>
<evidence type="ECO:0000259" key="2">
    <source>
        <dbReference type="Pfam" id="PF00248"/>
    </source>
</evidence>
<evidence type="ECO:0000313" key="4">
    <source>
        <dbReference type="Proteomes" id="UP001590951"/>
    </source>
</evidence>
<dbReference type="Gene3D" id="3.20.20.100">
    <property type="entry name" value="NADP-dependent oxidoreductase domain"/>
    <property type="match status" value="1"/>
</dbReference>
<dbReference type="PANTHER" id="PTHR43625:SF40">
    <property type="entry name" value="ALDO-KETO REDUCTASE YAKC [NADP(+)]"/>
    <property type="match status" value="1"/>
</dbReference>
<dbReference type="SUPFAM" id="SSF51430">
    <property type="entry name" value="NAD(P)-linked oxidoreductase"/>
    <property type="match status" value="1"/>
</dbReference>
<protein>
    <recommendedName>
        <fullName evidence="2">NADP-dependent oxidoreductase domain-containing protein</fullName>
    </recommendedName>
</protein>
<evidence type="ECO:0000313" key="3">
    <source>
        <dbReference type="EMBL" id="KAL2049551.1"/>
    </source>
</evidence>
<dbReference type="PRINTS" id="PR00069">
    <property type="entry name" value="ALDKETRDTASE"/>
</dbReference>
<dbReference type="PANTHER" id="PTHR43625">
    <property type="entry name" value="AFLATOXIN B1 ALDEHYDE REDUCTASE"/>
    <property type="match status" value="1"/>
</dbReference>